<evidence type="ECO:0000313" key="5">
    <source>
        <dbReference type="Proteomes" id="UP001345827"/>
    </source>
</evidence>
<dbReference type="Pfam" id="PF11951">
    <property type="entry name" value="Fungal_trans_2"/>
    <property type="match status" value="1"/>
</dbReference>
<dbReference type="EMBL" id="JAXLQG010000011">
    <property type="protein sequence ID" value="KAK5534402.1"/>
    <property type="molecule type" value="Genomic_DNA"/>
</dbReference>
<evidence type="ECO:0000313" key="4">
    <source>
        <dbReference type="EMBL" id="KAK5534402.1"/>
    </source>
</evidence>
<dbReference type="GO" id="GO:0045944">
    <property type="term" value="P:positive regulation of transcription by RNA polymerase II"/>
    <property type="evidence" value="ECO:0007669"/>
    <property type="project" value="TreeGrafter"/>
</dbReference>
<comment type="caution">
    <text evidence="4">The sequence shown here is derived from an EMBL/GenBank/DDBJ whole genome shotgun (WGS) entry which is preliminary data.</text>
</comment>
<feature type="compositionally biased region" description="Polar residues" evidence="3">
    <location>
        <begin position="48"/>
        <end position="59"/>
    </location>
</feature>
<feature type="region of interest" description="Disordered" evidence="3">
    <location>
        <begin position="1"/>
        <end position="69"/>
    </location>
</feature>
<evidence type="ECO:0000256" key="2">
    <source>
        <dbReference type="ARBA" id="ARBA00023242"/>
    </source>
</evidence>
<dbReference type="InterPro" id="IPR021858">
    <property type="entry name" value="Fun_TF"/>
</dbReference>
<name>A0AAV9Q285_9PEZI</name>
<dbReference type="PANTHER" id="PTHR37534:SF2">
    <property type="entry name" value="N-ACETYLTRANSFERASE DOMAIN-CONTAINING PROTEIN"/>
    <property type="match status" value="1"/>
</dbReference>
<feature type="compositionally biased region" description="Basic and acidic residues" evidence="3">
    <location>
        <begin position="147"/>
        <end position="160"/>
    </location>
</feature>
<gene>
    <name evidence="4" type="ORF">LTR25_006434</name>
</gene>
<protein>
    <recommendedName>
        <fullName evidence="6">Transcription factor domain-containing protein</fullName>
    </recommendedName>
</protein>
<keyword evidence="5" id="KW-1185">Reference proteome</keyword>
<dbReference type="GO" id="GO:0003700">
    <property type="term" value="F:DNA-binding transcription factor activity"/>
    <property type="evidence" value="ECO:0007669"/>
    <property type="project" value="TreeGrafter"/>
</dbReference>
<evidence type="ECO:0000256" key="1">
    <source>
        <dbReference type="ARBA" id="ARBA00004123"/>
    </source>
</evidence>
<reference evidence="4 5" key="1">
    <citation type="submission" date="2023-06" db="EMBL/GenBank/DDBJ databases">
        <title>Black Yeasts Isolated from many extreme environments.</title>
        <authorList>
            <person name="Coleine C."/>
            <person name="Stajich J.E."/>
            <person name="Selbmann L."/>
        </authorList>
    </citation>
    <scope>NUCLEOTIDE SEQUENCE [LARGE SCALE GENOMIC DNA]</scope>
    <source>
        <strain evidence="4 5">CCFEE 5887</strain>
    </source>
</reference>
<comment type="subcellular location">
    <subcellularLocation>
        <location evidence="1">Nucleus</location>
    </subcellularLocation>
</comment>
<organism evidence="4 5">
    <name type="scientific">Vermiconidia calcicola</name>
    <dbReference type="NCBI Taxonomy" id="1690605"/>
    <lineage>
        <taxon>Eukaryota</taxon>
        <taxon>Fungi</taxon>
        <taxon>Dikarya</taxon>
        <taxon>Ascomycota</taxon>
        <taxon>Pezizomycotina</taxon>
        <taxon>Dothideomycetes</taxon>
        <taxon>Dothideomycetidae</taxon>
        <taxon>Mycosphaerellales</taxon>
        <taxon>Extremaceae</taxon>
        <taxon>Vermiconidia</taxon>
    </lineage>
</organism>
<feature type="region of interest" description="Disordered" evidence="3">
    <location>
        <begin position="145"/>
        <end position="167"/>
    </location>
</feature>
<dbReference type="GO" id="GO:0000976">
    <property type="term" value="F:transcription cis-regulatory region binding"/>
    <property type="evidence" value="ECO:0007669"/>
    <property type="project" value="TreeGrafter"/>
</dbReference>
<proteinExistence type="predicted"/>
<dbReference type="GO" id="GO:0005634">
    <property type="term" value="C:nucleus"/>
    <property type="evidence" value="ECO:0007669"/>
    <property type="project" value="UniProtKB-SubCell"/>
</dbReference>
<sequence>MADQKEDAMDVSFVDETPQVAADYGEEPGDNRLEDSFELPASYAGVPPSSSGDRTTSQDALPPPEPLLGPVAVNNVDTFRDNYSSSATRVNLNNVSAHDHNSSPSGPATLWSPAECSTALAFGSAYPAIAEPDVLHAISPLDGLPSRQEDRPFEGSEHGSMHVSGSNGYQVSPGQTFSIGGLQIYTDRIPMPFEDSQQARLFKHYIDALSSLLDITDIQKHFTIDVPERALRCPVLLNAILAFSARHLSRTTGFDSQAADHYHEECVSLLIPTLDHKDIVMDETVFAAAVILRAFEETNGTSSFPLLFEKALLNVTRRVQNGCRSRAASHWHLCIC</sequence>
<accession>A0AAV9Q285</accession>
<evidence type="ECO:0008006" key="6">
    <source>
        <dbReference type="Google" id="ProtNLM"/>
    </source>
</evidence>
<dbReference type="AlphaFoldDB" id="A0AAV9Q285"/>
<dbReference type="PANTHER" id="PTHR37534">
    <property type="entry name" value="TRANSCRIPTIONAL ACTIVATOR PROTEIN UGA3"/>
    <property type="match status" value="1"/>
</dbReference>
<evidence type="ECO:0000256" key="3">
    <source>
        <dbReference type="SAM" id="MobiDB-lite"/>
    </source>
</evidence>
<keyword evidence="2" id="KW-0539">Nucleus</keyword>
<dbReference type="Proteomes" id="UP001345827">
    <property type="component" value="Unassembled WGS sequence"/>
</dbReference>